<evidence type="ECO:0000313" key="3">
    <source>
        <dbReference type="EMBL" id="MBO0661113.1"/>
    </source>
</evidence>
<sequence length="393" mass="41019">MAMIVSGEQTPIARKISTHAVIRTVMANGPISRADIAKRTGLSKQTISEVVRDLEQDGWLKPTGRTDGRPGRTAITYELDAAAGLAVSIDLGGTKIAAAICDLLGNIVAELKVPTDRRGGIHLVEQFCRTISDLNALAGTSSDSLRLIVLGTPGVLDPATGHIHAAPNIPGVEAINLRQLLSETLDIPVIIENDVNLAAEGERWRGHGIDVDNFAFVALGTGTGMGIIANGALLRGARGAAGEISYLPIGGDPFDPGGFNLGTFETAVGSMAMTRRYVGFGGRQGATVADLFNAFECGELSAVAAIEETARLTALAIAAIGATLDPELVIMGGSIGARPELVEAIRRYLPRCTPDPPRIEISHFGNRAALIGGMGIAVDHMHDDLFGVDLGEP</sequence>
<dbReference type="PANTHER" id="PTHR18964">
    <property type="entry name" value="ROK (REPRESSOR, ORF, KINASE) FAMILY"/>
    <property type="match status" value="1"/>
</dbReference>
<dbReference type="Pfam" id="PF00480">
    <property type="entry name" value="ROK"/>
    <property type="match status" value="1"/>
</dbReference>
<dbReference type="InterPro" id="IPR000835">
    <property type="entry name" value="HTH_MarR-typ"/>
</dbReference>
<dbReference type="RefSeq" id="WP_207255752.1">
    <property type="nucleotide sequence ID" value="NZ_JAFMPP010000001.1"/>
</dbReference>
<feature type="domain" description="HTH marR-type" evidence="2">
    <location>
        <begin position="18"/>
        <end position="69"/>
    </location>
</feature>
<dbReference type="AlphaFoldDB" id="A0A939JQQ4"/>
<evidence type="ECO:0000256" key="1">
    <source>
        <dbReference type="ARBA" id="ARBA00006479"/>
    </source>
</evidence>
<dbReference type="Pfam" id="PF12802">
    <property type="entry name" value="MarR_2"/>
    <property type="match status" value="1"/>
</dbReference>
<name>A0A939JQQ4_9HYPH</name>
<evidence type="ECO:0000313" key="4">
    <source>
        <dbReference type="Proteomes" id="UP000664122"/>
    </source>
</evidence>
<dbReference type="Gene3D" id="1.10.10.10">
    <property type="entry name" value="Winged helix-like DNA-binding domain superfamily/Winged helix DNA-binding domain"/>
    <property type="match status" value="1"/>
</dbReference>
<dbReference type="InterPro" id="IPR036390">
    <property type="entry name" value="WH_DNA-bd_sf"/>
</dbReference>
<dbReference type="InterPro" id="IPR036388">
    <property type="entry name" value="WH-like_DNA-bd_sf"/>
</dbReference>
<organism evidence="3 4">
    <name type="scientific">Jiella flava</name>
    <dbReference type="NCBI Taxonomy" id="2816857"/>
    <lineage>
        <taxon>Bacteria</taxon>
        <taxon>Pseudomonadati</taxon>
        <taxon>Pseudomonadota</taxon>
        <taxon>Alphaproteobacteria</taxon>
        <taxon>Hyphomicrobiales</taxon>
        <taxon>Aurantimonadaceae</taxon>
        <taxon>Jiella</taxon>
    </lineage>
</organism>
<reference evidence="3" key="1">
    <citation type="submission" date="2021-03" db="EMBL/GenBank/DDBJ databases">
        <title>Whole genome sequence of Jiella sp. CQZ9-1.</title>
        <authorList>
            <person name="Tuo L."/>
        </authorList>
    </citation>
    <scope>NUCLEOTIDE SEQUENCE</scope>
    <source>
        <strain evidence="3">CQZ9-1</strain>
    </source>
</reference>
<evidence type="ECO:0000259" key="2">
    <source>
        <dbReference type="Pfam" id="PF12802"/>
    </source>
</evidence>
<proteinExistence type="inferred from homology"/>
<dbReference type="InterPro" id="IPR043129">
    <property type="entry name" value="ATPase_NBD"/>
</dbReference>
<accession>A0A939JQQ4</accession>
<dbReference type="SUPFAM" id="SSF46785">
    <property type="entry name" value="Winged helix' DNA-binding domain"/>
    <property type="match status" value="1"/>
</dbReference>
<comment type="similarity">
    <text evidence="1">Belongs to the ROK (NagC/XylR) family.</text>
</comment>
<dbReference type="PANTHER" id="PTHR18964:SF149">
    <property type="entry name" value="BIFUNCTIONAL UDP-N-ACETYLGLUCOSAMINE 2-EPIMERASE_N-ACETYLMANNOSAMINE KINASE"/>
    <property type="match status" value="1"/>
</dbReference>
<gene>
    <name evidence="3" type="ORF">J1C48_00865</name>
</gene>
<dbReference type="EMBL" id="JAFMPP010000001">
    <property type="protein sequence ID" value="MBO0661113.1"/>
    <property type="molecule type" value="Genomic_DNA"/>
</dbReference>
<keyword evidence="4" id="KW-1185">Reference proteome</keyword>
<protein>
    <submittedName>
        <fullName evidence="3">ROK family transcriptional regulator</fullName>
    </submittedName>
</protein>
<dbReference type="InterPro" id="IPR000600">
    <property type="entry name" value="ROK"/>
</dbReference>
<dbReference type="Gene3D" id="3.30.420.40">
    <property type="match status" value="2"/>
</dbReference>
<dbReference type="Proteomes" id="UP000664122">
    <property type="component" value="Unassembled WGS sequence"/>
</dbReference>
<dbReference type="GO" id="GO:0003700">
    <property type="term" value="F:DNA-binding transcription factor activity"/>
    <property type="evidence" value="ECO:0007669"/>
    <property type="project" value="InterPro"/>
</dbReference>
<dbReference type="SUPFAM" id="SSF53067">
    <property type="entry name" value="Actin-like ATPase domain"/>
    <property type="match status" value="1"/>
</dbReference>
<comment type="caution">
    <text evidence="3">The sequence shown here is derived from an EMBL/GenBank/DDBJ whole genome shotgun (WGS) entry which is preliminary data.</text>
</comment>